<gene>
    <name evidence="15" type="primary">MARCO</name>
</gene>
<dbReference type="SMART" id="SM00202">
    <property type="entry name" value="SR"/>
    <property type="match status" value="1"/>
</dbReference>
<dbReference type="GO" id="GO:0005615">
    <property type="term" value="C:extracellular space"/>
    <property type="evidence" value="ECO:0007669"/>
    <property type="project" value="TreeGrafter"/>
</dbReference>
<evidence type="ECO:0000256" key="2">
    <source>
        <dbReference type="ARBA" id="ARBA00004606"/>
    </source>
</evidence>
<dbReference type="Proteomes" id="UP000694397">
    <property type="component" value="Chromosome 1"/>
</dbReference>
<evidence type="ECO:0000256" key="10">
    <source>
        <dbReference type="ARBA" id="ARBA00023180"/>
    </source>
</evidence>
<dbReference type="PROSITE" id="PS50287">
    <property type="entry name" value="SRCR_2"/>
    <property type="match status" value="1"/>
</dbReference>
<dbReference type="InterPro" id="IPR001190">
    <property type="entry name" value="SRCR"/>
</dbReference>
<keyword evidence="4 13" id="KW-0812">Transmembrane</keyword>
<evidence type="ECO:0000256" key="3">
    <source>
        <dbReference type="ARBA" id="ARBA00022530"/>
    </source>
</evidence>
<evidence type="ECO:0000313" key="16">
    <source>
        <dbReference type="Proteomes" id="UP000694397"/>
    </source>
</evidence>
<keyword evidence="9" id="KW-0675">Receptor</keyword>
<keyword evidence="8 11" id="KW-1015">Disulfide bond</keyword>
<name>A0A8C9VY25_SCLFO</name>
<dbReference type="AlphaFoldDB" id="A0A8C9VY25"/>
<dbReference type="PRINTS" id="PR00258">
    <property type="entry name" value="SPERACTRCPTR"/>
</dbReference>
<keyword evidence="16" id="KW-1185">Reference proteome</keyword>
<evidence type="ECO:0000259" key="14">
    <source>
        <dbReference type="PROSITE" id="PS50287"/>
    </source>
</evidence>
<dbReference type="InterPro" id="IPR050149">
    <property type="entry name" value="Collagen_superfamily"/>
</dbReference>
<reference evidence="15" key="3">
    <citation type="submission" date="2025-09" db="UniProtKB">
        <authorList>
            <consortium name="Ensembl"/>
        </authorList>
    </citation>
    <scope>IDENTIFICATION</scope>
</reference>
<dbReference type="FunFam" id="3.10.250.10:FF:000011">
    <property type="entry name" value="Scavenger receptor class A member 5"/>
    <property type="match status" value="1"/>
</dbReference>
<feature type="region of interest" description="Disordered" evidence="12">
    <location>
        <begin position="158"/>
        <end position="370"/>
    </location>
</feature>
<keyword evidence="6 13" id="KW-1133">Transmembrane helix</keyword>
<dbReference type="Gene3D" id="3.10.250.10">
    <property type="entry name" value="SRCR-like domain"/>
    <property type="match status" value="1"/>
</dbReference>
<feature type="domain" description="SRCR" evidence="14">
    <location>
        <begin position="374"/>
        <end position="469"/>
    </location>
</feature>
<keyword evidence="10" id="KW-0325">Glycoprotein</keyword>
<keyword evidence="5" id="KW-0735">Signal-anchor</keyword>
<keyword evidence="3" id="KW-0272">Extracellular matrix</keyword>
<evidence type="ECO:0000256" key="13">
    <source>
        <dbReference type="SAM" id="Phobius"/>
    </source>
</evidence>
<comment type="subcellular location">
    <subcellularLocation>
        <location evidence="2">Membrane</location>
        <topology evidence="2">Single-pass type II membrane protein</topology>
    </subcellularLocation>
    <subcellularLocation>
        <location evidence="1">Secreted</location>
        <location evidence="1">Extracellular space</location>
        <location evidence="1">Extracellular matrix</location>
    </subcellularLocation>
</comment>
<keyword evidence="3" id="KW-0964">Secreted</keyword>
<dbReference type="GeneTree" id="ENSGT00950000183074"/>
<dbReference type="Ensembl" id="ENSSFOT00015049411.1">
    <property type="protein sequence ID" value="ENSSFOP00015067301.1"/>
    <property type="gene ID" value="ENSSFOG00015030612.1"/>
</dbReference>
<feature type="transmembrane region" description="Helical" evidence="13">
    <location>
        <begin position="42"/>
        <end position="62"/>
    </location>
</feature>
<evidence type="ECO:0000256" key="12">
    <source>
        <dbReference type="SAM" id="MobiDB-lite"/>
    </source>
</evidence>
<dbReference type="SUPFAM" id="SSF56487">
    <property type="entry name" value="SRCR-like"/>
    <property type="match status" value="1"/>
</dbReference>
<proteinExistence type="predicted"/>
<evidence type="ECO:0000256" key="7">
    <source>
        <dbReference type="ARBA" id="ARBA00023136"/>
    </source>
</evidence>
<evidence type="ECO:0000256" key="11">
    <source>
        <dbReference type="PROSITE-ProRule" id="PRU00196"/>
    </source>
</evidence>
<evidence type="ECO:0000256" key="8">
    <source>
        <dbReference type="ARBA" id="ARBA00023157"/>
    </source>
</evidence>
<comment type="caution">
    <text evidence="11">Lacks conserved residue(s) required for the propagation of feature annotation.</text>
</comment>
<dbReference type="Pfam" id="PF01391">
    <property type="entry name" value="Collagen"/>
    <property type="match status" value="1"/>
</dbReference>
<feature type="disulfide bond" evidence="11">
    <location>
        <begin position="438"/>
        <end position="448"/>
    </location>
</feature>
<evidence type="ECO:0000256" key="9">
    <source>
        <dbReference type="ARBA" id="ARBA00023170"/>
    </source>
</evidence>
<reference evidence="15" key="2">
    <citation type="submission" date="2025-08" db="UniProtKB">
        <authorList>
            <consortium name="Ensembl"/>
        </authorList>
    </citation>
    <scope>IDENTIFICATION</scope>
</reference>
<dbReference type="InterPro" id="IPR008160">
    <property type="entry name" value="Collagen"/>
</dbReference>
<dbReference type="PANTHER" id="PTHR24023">
    <property type="entry name" value="COLLAGEN ALPHA"/>
    <property type="match status" value="1"/>
</dbReference>
<evidence type="ECO:0000313" key="15">
    <source>
        <dbReference type="Ensembl" id="ENSSFOP00015067301.1"/>
    </source>
</evidence>
<evidence type="ECO:0000256" key="5">
    <source>
        <dbReference type="ARBA" id="ARBA00022968"/>
    </source>
</evidence>
<dbReference type="OrthoDB" id="10037288at2759"/>
<reference evidence="15 16" key="1">
    <citation type="submission" date="2019-04" db="EMBL/GenBank/DDBJ databases">
        <authorList>
            <consortium name="Wellcome Sanger Institute Data Sharing"/>
        </authorList>
    </citation>
    <scope>NUCLEOTIDE SEQUENCE [LARGE SCALE GENOMIC DNA]</scope>
</reference>
<evidence type="ECO:0000256" key="6">
    <source>
        <dbReference type="ARBA" id="ARBA00022989"/>
    </source>
</evidence>
<organism evidence="15 16">
    <name type="scientific">Scleropages formosus</name>
    <name type="common">Asian bonytongue</name>
    <name type="synonym">Osteoglossum formosum</name>
    <dbReference type="NCBI Taxonomy" id="113540"/>
    <lineage>
        <taxon>Eukaryota</taxon>
        <taxon>Metazoa</taxon>
        <taxon>Chordata</taxon>
        <taxon>Craniata</taxon>
        <taxon>Vertebrata</taxon>
        <taxon>Euteleostomi</taxon>
        <taxon>Actinopterygii</taxon>
        <taxon>Neopterygii</taxon>
        <taxon>Teleostei</taxon>
        <taxon>Osteoglossocephala</taxon>
        <taxon>Osteoglossomorpha</taxon>
        <taxon>Osteoglossiformes</taxon>
        <taxon>Osteoglossidae</taxon>
        <taxon>Scleropages</taxon>
    </lineage>
</organism>
<evidence type="ECO:0000256" key="1">
    <source>
        <dbReference type="ARBA" id="ARBA00004498"/>
    </source>
</evidence>
<feature type="compositionally biased region" description="Basic and acidic residues" evidence="12">
    <location>
        <begin position="352"/>
        <end position="367"/>
    </location>
</feature>
<protein>
    <submittedName>
        <fullName evidence="15">Macrophage receptor with collagenous structure</fullName>
    </submittedName>
</protein>
<dbReference type="InterPro" id="IPR036772">
    <property type="entry name" value="SRCR-like_dom_sf"/>
</dbReference>
<evidence type="ECO:0000256" key="4">
    <source>
        <dbReference type="ARBA" id="ARBA00022692"/>
    </source>
</evidence>
<keyword evidence="7 13" id="KW-0472">Membrane</keyword>
<dbReference type="Pfam" id="PF00530">
    <property type="entry name" value="SRCR"/>
    <property type="match status" value="1"/>
</dbReference>
<dbReference type="GO" id="GO:0016020">
    <property type="term" value="C:membrane"/>
    <property type="evidence" value="ECO:0007669"/>
    <property type="project" value="UniProtKB-SubCell"/>
</dbReference>
<dbReference type="PANTHER" id="PTHR24023:SF1082">
    <property type="entry name" value="COLLAGEN TRIPLE HELIX REPEAT"/>
    <property type="match status" value="1"/>
</dbReference>
<dbReference type="GO" id="GO:0031012">
    <property type="term" value="C:extracellular matrix"/>
    <property type="evidence" value="ECO:0007669"/>
    <property type="project" value="TreeGrafter"/>
</dbReference>
<accession>A0A8C9VY25</accession>
<sequence>MAVLLSHSNPLYELDMKLNKADHFEIENNDFSRKKTKNGHKCLNVIIVYLILLTGFIAFLSYKVFDLQDKIHDKAGQLSKATADALQSSPNEILPPEEDQQNLLTLVRNTSLEASTLREDVGKLKVRIADVCEGPGGLNMLRQELNMTSHLLQTRLDNLSLTPGPQGPKGDPGIAGVPGPKGDAGAVGPRGEKGDQGIKGNEGRPGTTGMKGDKGQQGITGAPGSMGPKGNVGVAGPRGEKGNQGTKGDQGLQGAPGMKGDKGQQGSTGSSGPMGLKGDAGVAGTQGQKGDQGAQGSKGLQGAPGMKGEKGLQGSPGMKGDRGEQGLRGEQGAKGQQGAQGNRGIQGTQGERGFKGQKGEQGQKGERGISTSLVRIAGGGSRGRVEVFHQGEWGTVCDDSFDVTDGGVICRMLGFQRATSVFTSTAGTGRIWLDDLKCTGQERNIFECPHRGLGVQDCSHSEDAGVACI</sequence>